<protein>
    <submittedName>
        <fullName evidence="2">Glycine-rich domain-containing protein</fullName>
    </submittedName>
</protein>
<dbReference type="RefSeq" id="WP_379710206.1">
    <property type="nucleotide sequence ID" value="NZ_JBHTBS010000002.1"/>
</dbReference>
<dbReference type="EMBL" id="JBHTBS010000002">
    <property type="protein sequence ID" value="MFC7336680.1"/>
    <property type="molecule type" value="Genomic_DNA"/>
</dbReference>
<reference evidence="3" key="1">
    <citation type="journal article" date="2019" name="Int. J. Syst. Evol. Microbiol.">
        <title>The Global Catalogue of Microorganisms (GCM) 10K type strain sequencing project: providing services to taxonomists for standard genome sequencing and annotation.</title>
        <authorList>
            <consortium name="The Broad Institute Genomics Platform"/>
            <consortium name="The Broad Institute Genome Sequencing Center for Infectious Disease"/>
            <person name="Wu L."/>
            <person name="Ma J."/>
        </authorList>
    </citation>
    <scope>NUCLEOTIDE SEQUENCE [LARGE SCALE GENOMIC DNA]</scope>
    <source>
        <strain evidence="3">CGMCC 4.1467</strain>
    </source>
</reference>
<dbReference type="Proteomes" id="UP001596472">
    <property type="component" value="Unassembled WGS sequence"/>
</dbReference>
<proteinExistence type="predicted"/>
<keyword evidence="1" id="KW-0812">Transmembrane</keyword>
<keyword evidence="1" id="KW-0472">Membrane</keyword>
<evidence type="ECO:0000256" key="1">
    <source>
        <dbReference type="SAM" id="Phobius"/>
    </source>
</evidence>
<gene>
    <name evidence="2" type="ORF">ACFQY0_05795</name>
</gene>
<evidence type="ECO:0000313" key="2">
    <source>
        <dbReference type="EMBL" id="MFC7336680.1"/>
    </source>
</evidence>
<evidence type="ECO:0000313" key="3">
    <source>
        <dbReference type="Proteomes" id="UP001596472"/>
    </source>
</evidence>
<comment type="caution">
    <text evidence="2">The sequence shown here is derived from an EMBL/GenBank/DDBJ whole genome shotgun (WGS) entry which is preliminary data.</text>
</comment>
<feature type="transmembrane region" description="Helical" evidence="1">
    <location>
        <begin position="166"/>
        <end position="187"/>
    </location>
</feature>
<accession>A0ABW2L5B0</accession>
<name>A0ABW2L5B0_9BACT</name>
<sequence length="258" mass="27726">MKDSLLHDLENFEVDRSGIALPFAKRLARENGWREEFSERVMKEYFRFVFLAMRAGHPVTPSEQVDQAWHLHLCYTRSYWDRMCRELLGRPLHHGPTEGGEQEGKKFEDWYERTLESYRRIIGEDPPGDIWPSVKERFASAGAGRWVNPSDYWLVRKPSAKRAGTLACVGLLSVATAGCAGMMVAKVSVGEGFFLILFAVVVLVAIIYAISRIGGGGGGGCGGGSGGGWGWFGSGDSGCSSGGDSGCGGGGCGGGCGS</sequence>
<keyword evidence="3" id="KW-1185">Reference proteome</keyword>
<feature type="transmembrane region" description="Helical" evidence="1">
    <location>
        <begin position="193"/>
        <end position="210"/>
    </location>
</feature>
<organism evidence="2 3">
    <name type="scientific">Haloferula chungangensis</name>
    <dbReference type="NCBI Taxonomy" id="1048331"/>
    <lineage>
        <taxon>Bacteria</taxon>
        <taxon>Pseudomonadati</taxon>
        <taxon>Verrucomicrobiota</taxon>
        <taxon>Verrucomicrobiia</taxon>
        <taxon>Verrucomicrobiales</taxon>
        <taxon>Verrucomicrobiaceae</taxon>
        <taxon>Haloferula</taxon>
    </lineage>
</organism>
<keyword evidence="1" id="KW-1133">Transmembrane helix</keyword>